<dbReference type="InterPro" id="IPR051309">
    <property type="entry name" value="ABCF_ATPase"/>
</dbReference>
<dbReference type="Pfam" id="PF00005">
    <property type="entry name" value="ABC_tran"/>
    <property type="match status" value="2"/>
</dbReference>
<dbReference type="InterPro" id="IPR032781">
    <property type="entry name" value="ABC_tran_Xtn"/>
</dbReference>
<dbReference type="PANTHER" id="PTHR42855">
    <property type="entry name" value="ABC TRANSPORTER ATP-BINDING SUBUNIT"/>
    <property type="match status" value="1"/>
</dbReference>
<feature type="domain" description="ABC transporter" evidence="3">
    <location>
        <begin position="316"/>
        <end position="511"/>
    </location>
</feature>
<dbReference type="SUPFAM" id="SSF52540">
    <property type="entry name" value="P-loop containing nucleoside triphosphate hydrolases"/>
    <property type="match status" value="2"/>
</dbReference>
<dbReference type="EMBL" id="CP022572">
    <property type="protein sequence ID" value="AZU62629.1"/>
    <property type="molecule type" value="Genomic_DNA"/>
</dbReference>
<keyword evidence="1" id="KW-0547">Nucleotide-binding</keyword>
<sequence>MSLLEVRNLTHSFIDKILYDEASFDLYKGEHMGIVGQNGAGKSTLIKILMGEIIPDKGMIKWQRDIRIGHLDQYVEINGTSTIIAYLKTAFAHLFELEKKLNDIYPEMAITGNYDLMDQAANFQEKLEASEFYSIESLIDKVVYGLGIHAIGIERPIQELSGGQRAKVILGKLLLEKPHVLLLDEPTNFLDKEHVDWLASYLTGFDGAYIVVSHDFDFLEKISSCICDIEFGTIKKYTGKYSDFLRQKEHLRADYIRQYDAQQKKIEKTEEYIRRNIAGVNSKMAQGRRKQLERMERLAPPTFTTKPTFIFQEIPLSAQMALKVHDLEVGYGEPLLPKLNFSVLGGEKLVITGFNGIGKSTLLKTLVHRISAVAGSFRFSESVKIGYFEQDLIWKDDTKTPIQIISDFHPKLGVKEIRTRLAQCGVKNTHTSQAIGTLSGGEQSKVKLCLLLLSPCNFLILDEPTNHLDAETKEALQNAIVQFKGSVLLVSHEEKFYQKWADRSLNIEDVVK</sequence>
<evidence type="ECO:0000313" key="4">
    <source>
        <dbReference type="EMBL" id="AZU62629.1"/>
    </source>
</evidence>
<dbReference type="OrthoDB" id="9762369at2"/>
<dbReference type="AlphaFoldDB" id="A0A3Q9QVV0"/>
<dbReference type="PANTHER" id="PTHR42855:SF2">
    <property type="entry name" value="DRUG RESISTANCE ABC TRANSPORTER,ATP-BINDING PROTEIN"/>
    <property type="match status" value="1"/>
</dbReference>
<name>A0A3Q9QVV0_9BACI</name>
<dbReference type="InterPro" id="IPR027417">
    <property type="entry name" value="P-loop_NTPase"/>
</dbReference>
<dbReference type="RefSeq" id="WP_127489901.1">
    <property type="nucleotide sequence ID" value="NZ_CP022572.1"/>
</dbReference>
<dbReference type="InterPro" id="IPR003593">
    <property type="entry name" value="AAA+_ATPase"/>
</dbReference>
<dbReference type="FunFam" id="3.40.50.300:FF:000011">
    <property type="entry name" value="Putative ABC transporter ATP-binding component"/>
    <property type="match status" value="1"/>
</dbReference>
<dbReference type="KEGG" id="nmk:CHR53_15900"/>
<dbReference type="PROSITE" id="PS50893">
    <property type="entry name" value="ABC_TRANSPORTER_2"/>
    <property type="match status" value="2"/>
</dbReference>
<evidence type="ECO:0000313" key="5">
    <source>
        <dbReference type="Proteomes" id="UP000282892"/>
    </source>
</evidence>
<dbReference type="SMART" id="SM00382">
    <property type="entry name" value="AAA"/>
    <property type="match status" value="2"/>
</dbReference>
<protein>
    <submittedName>
        <fullName evidence="4">ABC transporter ATP-binding protein</fullName>
    </submittedName>
</protein>
<dbReference type="Gene3D" id="3.40.50.300">
    <property type="entry name" value="P-loop containing nucleotide triphosphate hydrolases"/>
    <property type="match status" value="2"/>
</dbReference>
<evidence type="ECO:0000256" key="1">
    <source>
        <dbReference type="ARBA" id="ARBA00022741"/>
    </source>
</evidence>
<dbReference type="InterPro" id="IPR003439">
    <property type="entry name" value="ABC_transporter-like_ATP-bd"/>
</dbReference>
<dbReference type="STRING" id="1193713.GCA_001636315_05605"/>
<dbReference type="GO" id="GO:0005524">
    <property type="term" value="F:ATP binding"/>
    <property type="evidence" value="ECO:0007669"/>
    <property type="project" value="UniProtKB-KW"/>
</dbReference>
<evidence type="ECO:0000259" key="3">
    <source>
        <dbReference type="PROSITE" id="PS50893"/>
    </source>
</evidence>
<dbReference type="GO" id="GO:0016887">
    <property type="term" value="F:ATP hydrolysis activity"/>
    <property type="evidence" value="ECO:0007669"/>
    <property type="project" value="InterPro"/>
</dbReference>
<keyword evidence="2 4" id="KW-0067">ATP-binding</keyword>
<gene>
    <name evidence="4" type="ORF">CHR53_15900</name>
</gene>
<dbReference type="Pfam" id="PF12848">
    <property type="entry name" value="ABC_tran_Xtn"/>
    <property type="match status" value="1"/>
</dbReference>
<dbReference type="Proteomes" id="UP000282892">
    <property type="component" value="Chromosome"/>
</dbReference>
<feature type="domain" description="ABC transporter" evidence="3">
    <location>
        <begin position="4"/>
        <end position="256"/>
    </location>
</feature>
<accession>A0A3Q9QVV0</accession>
<dbReference type="CDD" id="cd03221">
    <property type="entry name" value="ABCF_EF-3"/>
    <property type="match status" value="2"/>
</dbReference>
<reference evidence="4 5" key="1">
    <citation type="submission" date="2017-07" db="EMBL/GenBank/DDBJ databases">
        <title>The complete genome sequence of Bacillus mesonae strain H20-5, an efficient strain improving plant abiotic stress resistance.</title>
        <authorList>
            <person name="Kim S.Y."/>
            <person name="Song H."/>
            <person name="Sang M.K."/>
            <person name="Weon H.-Y."/>
            <person name="Song J."/>
        </authorList>
    </citation>
    <scope>NUCLEOTIDE SEQUENCE [LARGE SCALE GENOMIC DNA]</scope>
    <source>
        <strain evidence="4 5">H20-5</strain>
    </source>
</reference>
<keyword evidence="5" id="KW-1185">Reference proteome</keyword>
<organism evidence="4 5">
    <name type="scientific">Neobacillus mesonae</name>
    <dbReference type="NCBI Taxonomy" id="1193713"/>
    <lineage>
        <taxon>Bacteria</taxon>
        <taxon>Bacillati</taxon>
        <taxon>Bacillota</taxon>
        <taxon>Bacilli</taxon>
        <taxon>Bacillales</taxon>
        <taxon>Bacillaceae</taxon>
        <taxon>Neobacillus</taxon>
    </lineage>
</organism>
<dbReference type="PROSITE" id="PS00211">
    <property type="entry name" value="ABC_TRANSPORTER_1"/>
    <property type="match status" value="2"/>
</dbReference>
<evidence type="ECO:0000256" key="2">
    <source>
        <dbReference type="ARBA" id="ARBA00022840"/>
    </source>
</evidence>
<proteinExistence type="predicted"/>
<dbReference type="InterPro" id="IPR017871">
    <property type="entry name" value="ABC_transporter-like_CS"/>
</dbReference>